<evidence type="ECO:0000256" key="1">
    <source>
        <dbReference type="SAM" id="MobiDB-lite"/>
    </source>
</evidence>
<gene>
    <name evidence="2" type="ORF">BKCO1_5200025</name>
</gene>
<keyword evidence="3" id="KW-1185">Reference proteome</keyword>
<reference evidence="2 3" key="1">
    <citation type="submission" date="2016-10" db="EMBL/GenBank/DDBJ databases">
        <title>Proteomics and genomics reveal pathogen-plant mechanisms compatible with a hemibiotrophic lifestyle of Diplodia corticola.</title>
        <authorList>
            <person name="Fernandes I."/>
            <person name="De Jonge R."/>
            <person name="Van De Peer Y."/>
            <person name="Devreese B."/>
            <person name="Alves A."/>
            <person name="Esteves A.C."/>
        </authorList>
    </citation>
    <scope>NUCLEOTIDE SEQUENCE [LARGE SCALE GENOMIC DNA]</scope>
    <source>
        <strain evidence="2 3">CBS 112549</strain>
    </source>
</reference>
<comment type="caution">
    <text evidence="2">The sequence shown here is derived from an EMBL/GenBank/DDBJ whole genome shotgun (WGS) entry which is preliminary data.</text>
</comment>
<sequence length="89" mass="9051">MADNTNTGTNRRRSSASERFASLQAHKRDAGNERASAARASFSDQRPAPGFLGKMWNDFTRGPATTSNSNAAGAGAGTGSASGASSGTK</sequence>
<dbReference type="RefSeq" id="XP_020127361.1">
    <property type="nucleotide sequence ID" value="XM_020277038.1"/>
</dbReference>
<name>A0A1J9RUB5_9PEZI</name>
<evidence type="ECO:0000313" key="2">
    <source>
        <dbReference type="EMBL" id="OJD31101.1"/>
    </source>
</evidence>
<proteinExistence type="predicted"/>
<feature type="region of interest" description="Disordered" evidence="1">
    <location>
        <begin position="1"/>
        <end position="89"/>
    </location>
</feature>
<organism evidence="2 3">
    <name type="scientific">Diplodia corticola</name>
    <dbReference type="NCBI Taxonomy" id="236234"/>
    <lineage>
        <taxon>Eukaryota</taxon>
        <taxon>Fungi</taxon>
        <taxon>Dikarya</taxon>
        <taxon>Ascomycota</taxon>
        <taxon>Pezizomycotina</taxon>
        <taxon>Dothideomycetes</taxon>
        <taxon>Dothideomycetes incertae sedis</taxon>
        <taxon>Botryosphaeriales</taxon>
        <taxon>Botryosphaeriaceae</taxon>
        <taxon>Diplodia</taxon>
    </lineage>
</organism>
<dbReference type="GeneID" id="31017299"/>
<dbReference type="Proteomes" id="UP000183809">
    <property type="component" value="Unassembled WGS sequence"/>
</dbReference>
<protein>
    <submittedName>
        <fullName evidence="2">Conidiation-specific protein</fullName>
    </submittedName>
</protein>
<dbReference type="AlphaFoldDB" id="A0A1J9RUB5"/>
<dbReference type="EMBL" id="MNUE01000052">
    <property type="protein sequence ID" value="OJD31101.1"/>
    <property type="molecule type" value="Genomic_DNA"/>
</dbReference>
<evidence type="ECO:0000313" key="3">
    <source>
        <dbReference type="Proteomes" id="UP000183809"/>
    </source>
</evidence>
<accession>A0A1J9RUB5</accession>
<dbReference type="OrthoDB" id="4158609at2759"/>
<feature type="compositionally biased region" description="Low complexity" evidence="1">
    <location>
        <begin position="64"/>
        <end position="73"/>
    </location>
</feature>